<comment type="caution">
    <text evidence="1">The sequence shown here is derived from an EMBL/GenBank/DDBJ whole genome shotgun (WGS) entry which is preliminary data.</text>
</comment>
<dbReference type="EMBL" id="JAGFPW010000100">
    <property type="protein sequence ID" value="MBO3797243.1"/>
    <property type="molecule type" value="Genomic_DNA"/>
</dbReference>
<dbReference type="Pfam" id="PF22621">
    <property type="entry name" value="CurL-like_PKS_C"/>
    <property type="match status" value="1"/>
</dbReference>
<gene>
    <name evidence="1" type="ORF">J5227_23930</name>
</gene>
<accession>A0A8I1WKZ9</accession>
<sequence>SYTPESTVREKENTQNDKPYYLLVLSAKTPEALQGKIHEMAGFLEKSQNSGAMDLAKISYTLMEGRHHFDCRCA</sequence>
<dbReference type="Proteomes" id="UP000665181">
    <property type="component" value="Unassembled WGS sequence"/>
</dbReference>
<dbReference type="RefSeq" id="WP_208557029.1">
    <property type="nucleotide sequence ID" value="NZ_JAGFPW010000100.1"/>
</dbReference>
<dbReference type="Gene3D" id="3.30.70.3290">
    <property type="match status" value="1"/>
</dbReference>
<name>A0A8I1WKZ9_BACIU</name>
<dbReference type="AlphaFoldDB" id="A0A8I1WKZ9"/>
<proteinExistence type="predicted"/>
<evidence type="ECO:0000313" key="1">
    <source>
        <dbReference type="EMBL" id="MBO3797243.1"/>
    </source>
</evidence>
<feature type="non-terminal residue" evidence="1">
    <location>
        <position position="1"/>
    </location>
</feature>
<organism evidence="1 2">
    <name type="scientific">Bacillus subtilis</name>
    <dbReference type="NCBI Taxonomy" id="1423"/>
    <lineage>
        <taxon>Bacteria</taxon>
        <taxon>Bacillati</taxon>
        <taxon>Bacillota</taxon>
        <taxon>Bacilli</taxon>
        <taxon>Bacillales</taxon>
        <taxon>Bacillaceae</taxon>
        <taxon>Bacillus</taxon>
    </lineage>
</organism>
<protein>
    <submittedName>
        <fullName evidence="1">Uncharacterized protein</fullName>
    </submittedName>
</protein>
<evidence type="ECO:0000313" key="2">
    <source>
        <dbReference type="Proteomes" id="UP000665181"/>
    </source>
</evidence>
<reference evidence="1" key="1">
    <citation type="submission" date="2021-03" db="EMBL/GenBank/DDBJ databases">
        <title>Isolation of Bacillus subtilis from fermented food sample.</title>
        <authorList>
            <person name="Lakshmanan V."/>
            <person name="Athira K."/>
            <person name="Rajagopal K."/>
        </authorList>
    </citation>
    <scope>NUCLEOTIDE SEQUENCE</scope>
    <source>
        <strain evidence="1">S1</strain>
    </source>
</reference>
<feature type="non-terminal residue" evidence="1">
    <location>
        <position position="74"/>
    </location>
</feature>